<sequence>MQTDVQTALLCELLPTTTRSPYASSNVFDDVFCIIQAISSCKMGLVSQLAESAKANPFSCPVRTAKCGSVPIDEGKFYILHGDLYQLCEINSSLAFPFRLDYRFIQ</sequence>
<protein>
    <submittedName>
        <fullName evidence="1">Uncharacterized protein</fullName>
    </submittedName>
</protein>
<evidence type="ECO:0000313" key="1">
    <source>
        <dbReference type="EMBL" id="EYC44124.1"/>
    </source>
</evidence>
<name>A0A016WWE0_9BILA</name>
<dbReference type="EMBL" id="JARK01000071">
    <property type="protein sequence ID" value="EYC44124.1"/>
    <property type="molecule type" value="Genomic_DNA"/>
</dbReference>
<dbReference type="Proteomes" id="UP000024635">
    <property type="component" value="Unassembled WGS sequence"/>
</dbReference>
<gene>
    <name evidence="1" type="primary">Acey_s0471.g2043</name>
    <name evidence="1" type="ORF">Y032_0471g2043</name>
</gene>
<organism evidence="1 2">
    <name type="scientific">Ancylostoma ceylanicum</name>
    <dbReference type="NCBI Taxonomy" id="53326"/>
    <lineage>
        <taxon>Eukaryota</taxon>
        <taxon>Metazoa</taxon>
        <taxon>Ecdysozoa</taxon>
        <taxon>Nematoda</taxon>
        <taxon>Chromadorea</taxon>
        <taxon>Rhabditida</taxon>
        <taxon>Rhabditina</taxon>
        <taxon>Rhabditomorpha</taxon>
        <taxon>Strongyloidea</taxon>
        <taxon>Ancylostomatidae</taxon>
        <taxon>Ancylostomatinae</taxon>
        <taxon>Ancylostoma</taxon>
    </lineage>
</organism>
<accession>A0A016WWE0</accession>
<keyword evidence="2" id="KW-1185">Reference proteome</keyword>
<reference evidence="2" key="1">
    <citation type="journal article" date="2015" name="Nat. Genet.">
        <title>The genome and transcriptome of the zoonotic hookworm Ancylostoma ceylanicum identify infection-specific gene families.</title>
        <authorList>
            <person name="Schwarz E.M."/>
            <person name="Hu Y."/>
            <person name="Antoshechkin I."/>
            <person name="Miller M.M."/>
            <person name="Sternberg P.W."/>
            <person name="Aroian R.V."/>
        </authorList>
    </citation>
    <scope>NUCLEOTIDE SEQUENCE</scope>
    <source>
        <strain evidence="2">HY135</strain>
    </source>
</reference>
<proteinExistence type="predicted"/>
<dbReference type="AlphaFoldDB" id="A0A016WWE0"/>
<comment type="caution">
    <text evidence="1">The sequence shown here is derived from an EMBL/GenBank/DDBJ whole genome shotgun (WGS) entry which is preliminary data.</text>
</comment>
<evidence type="ECO:0000313" key="2">
    <source>
        <dbReference type="Proteomes" id="UP000024635"/>
    </source>
</evidence>